<organism evidence="2 3">
    <name type="scientific">Flavimaribacter sediminis</name>
    <dbReference type="NCBI Taxonomy" id="2865987"/>
    <lineage>
        <taxon>Bacteria</taxon>
        <taxon>Pseudomonadati</taxon>
        <taxon>Pseudomonadota</taxon>
        <taxon>Alphaproteobacteria</taxon>
        <taxon>Hyphomicrobiales</taxon>
        <taxon>Rhizobiaceae</taxon>
        <taxon>Flavimaribacter</taxon>
    </lineage>
</organism>
<accession>A0AAE3CZJ0</accession>
<protein>
    <submittedName>
        <fullName evidence="2">Uncharacterized protein</fullName>
    </submittedName>
</protein>
<dbReference type="AlphaFoldDB" id="A0AAE3CZJ0"/>
<reference evidence="2" key="1">
    <citation type="submission" date="2021-08" db="EMBL/GenBank/DDBJ databases">
        <title>Hoeflea bacterium WL0058 sp. nov., isolated from the sediment.</title>
        <authorList>
            <person name="Wang L."/>
            <person name="Zhang D."/>
        </authorList>
    </citation>
    <scope>NUCLEOTIDE SEQUENCE</scope>
    <source>
        <strain evidence="2">WL0058</strain>
    </source>
</reference>
<evidence type="ECO:0000256" key="1">
    <source>
        <dbReference type="SAM" id="Phobius"/>
    </source>
</evidence>
<evidence type="ECO:0000313" key="2">
    <source>
        <dbReference type="EMBL" id="MBW8635873.1"/>
    </source>
</evidence>
<dbReference type="EMBL" id="JAICBX010000001">
    <property type="protein sequence ID" value="MBW8635873.1"/>
    <property type="molecule type" value="Genomic_DNA"/>
</dbReference>
<dbReference type="RefSeq" id="WP_220226590.1">
    <property type="nucleotide sequence ID" value="NZ_JAICBX010000001.1"/>
</dbReference>
<feature type="transmembrane region" description="Helical" evidence="1">
    <location>
        <begin position="6"/>
        <end position="31"/>
    </location>
</feature>
<name>A0AAE3CZJ0_9HYPH</name>
<gene>
    <name evidence="2" type="ORF">K1W69_01655</name>
</gene>
<comment type="caution">
    <text evidence="2">The sequence shown here is derived from an EMBL/GenBank/DDBJ whole genome shotgun (WGS) entry which is preliminary data.</text>
</comment>
<dbReference type="Proteomes" id="UP001196509">
    <property type="component" value="Unassembled WGS sequence"/>
</dbReference>
<keyword evidence="3" id="KW-1185">Reference proteome</keyword>
<evidence type="ECO:0000313" key="3">
    <source>
        <dbReference type="Proteomes" id="UP001196509"/>
    </source>
</evidence>
<sequence>MKLPAWLSPALYGAVAGAIFLAIVGFSWGGWVTGSTASEMSENAAETAVVESLTPYCVRLSQQDPNAKAVLAEMKAASNFNRRGIVEKAGWATPLGEEEPNRELARACEKAIAES</sequence>
<keyword evidence="1" id="KW-0472">Membrane</keyword>
<keyword evidence="1" id="KW-1133">Transmembrane helix</keyword>
<keyword evidence="1" id="KW-0812">Transmembrane</keyword>
<proteinExistence type="predicted"/>